<evidence type="ECO:0000259" key="1">
    <source>
        <dbReference type="PROSITE" id="PS50168"/>
    </source>
</evidence>
<dbReference type="InterPro" id="IPR036465">
    <property type="entry name" value="vWFA_dom_sf"/>
</dbReference>
<dbReference type="InterPro" id="IPR011029">
    <property type="entry name" value="DEATH-like_dom_sf"/>
</dbReference>
<dbReference type="OrthoDB" id="5969648at2759"/>
<dbReference type="SUPFAM" id="SSF47986">
    <property type="entry name" value="DEATH domain"/>
    <property type="match status" value="1"/>
</dbReference>
<organism evidence="2 3">
    <name type="scientific">Exaiptasia diaphana</name>
    <name type="common">Tropical sea anemone</name>
    <name type="synonym">Aiptasia pulchella</name>
    <dbReference type="NCBI Taxonomy" id="2652724"/>
    <lineage>
        <taxon>Eukaryota</taxon>
        <taxon>Metazoa</taxon>
        <taxon>Cnidaria</taxon>
        <taxon>Anthozoa</taxon>
        <taxon>Hexacorallia</taxon>
        <taxon>Actiniaria</taxon>
        <taxon>Aiptasiidae</taxon>
        <taxon>Exaiptasia</taxon>
    </lineage>
</organism>
<evidence type="ECO:0000313" key="3">
    <source>
        <dbReference type="Proteomes" id="UP000887567"/>
    </source>
</evidence>
<dbReference type="Proteomes" id="UP000887567">
    <property type="component" value="Unplaced"/>
</dbReference>
<reference evidence="2" key="1">
    <citation type="submission" date="2022-11" db="UniProtKB">
        <authorList>
            <consortium name="EnsemblMetazoa"/>
        </authorList>
    </citation>
    <scope>IDENTIFICATION</scope>
</reference>
<dbReference type="SUPFAM" id="SSF53300">
    <property type="entry name" value="vWA-like"/>
    <property type="match status" value="1"/>
</dbReference>
<dbReference type="AlphaFoldDB" id="A0A913Y3K5"/>
<accession>A0A913Y3K5</accession>
<keyword evidence="3" id="KW-1185">Reference proteome</keyword>
<protein>
    <recommendedName>
        <fullName evidence="1">DED domain-containing protein</fullName>
    </recommendedName>
</protein>
<dbReference type="RefSeq" id="XP_020914592.1">
    <property type="nucleotide sequence ID" value="XM_021058933.2"/>
</dbReference>
<dbReference type="GO" id="GO:0042981">
    <property type="term" value="P:regulation of apoptotic process"/>
    <property type="evidence" value="ECO:0007669"/>
    <property type="project" value="InterPro"/>
</dbReference>
<dbReference type="EnsemblMetazoa" id="XM_021058933.2">
    <property type="protein sequence ID" value="XP_020914592.1"/>
    <property type="gene ID" value="LOC110252162"/>
</dbReference>
<dbReference type="InterPro" id="IPR001875">
    <property type="entry name" value="DED_dom"/>
</dbReference>
<dbReference type="Gene3D" id="3.40.50.410">
    <property type="entry name" value="von Willebrand factor, type A domain"/>
    <property type="match status" value="1"/>
</dbReference>
<evidence type="ECO:0000313" key="2">
    <source>
        <dbReference type="EnsemblMetazoa" id="XP_020914592.1"/>
    </source>
</evidence>
<dbReference type="OMA" id="EANNSAC"/>
<proteinExistence type="predicted"/>
<name>A0A913Y3K5_EXADI</name>
<sequence length="600" mass="67617">MMASSAQSDSLKPKSLINDFRLLLTGIALELRTIDVETILFLLKDHFNPHERLEEQVRPKEQNCGIRLLTCLHDHFFLSENNLDLLIKGLNTAKRQELAERVKKYTVKSVDYIQVPAETSSAMSYLVHFIVNIGGKSPFTNDNIQQIRRCIGKGLAIELIDVFFWSVDWLQSGCVDVTYALHTNEDKILQLQKDALNKKDWLTRLGVQILRVNEQSPIMITSKDKQVCMKQPCTLRPRQAVRSVLGNTCPDTILHSSEMVDIILAIEVPWSVNVHHCKAVADQCDEAINNFESNKRISLITYGHHSARKPSCTGLKFEHIALGGEDFHEGSLPITDTVTKRGQCGSQTLGNSGIADALRCAYGLANSVRPQATKVCILTCFLSDKSSNLEHYKCYHGIDPVKICHLLAESCASLYIVGIVTNEKDEHILRKENHFLSGITHITGGRYFEINDINRLRPVIEYILKETASIEKVMGTVNDIVIGEINAQYGDVNNVHLAEHLNDELHKRNVKVEKIKIHQGTPLKPISKLSERVAWANDLDDAIEGLKNMRITHNEPAEVQATQEIQVSHDDPDMEVSSRMVIRQLHRSAYSMNKSIQKVN</sequence>
<dbReference type="Gene3D" id="1.10.533.10">
    <property type="entry name" value="Death Domain, Fas"/>
    <property type="match status" value="1"/>
</dbReference>
<feature type="domain" description="DED" evidence="1">
    <location>
        <begin position="19"/>
        <end position="104"/>
    </location>
</feature>
<dbReference type="GeneID" id="110252162"/>
<dbReference type="PROSITE" id="PS50168">
    <property type="entry name" value="DED"/>
    <property type="match status" value="1"/>
</dbReference>
<dbReference type="KEGG" id="epa:110252162"/>